<proteinExistence type="predicted"/>
<gene>
    <name evidence="2" type="ORF">T03_12851</name>
</gene>
<name>A0A0V1B3Q8_TRIBR</name>
<feature type="non-terminal residue" evidence="2">
    <location>
        <position position="303"/>
    </location>
</feature>
<feature type="region of interest" description="Disordered" evidence="1">
    <location>
        <begin position="129"/>
        <end position="168"/>
    </location>
</feature>
<dbReference type="Proteomes" id="UP000054653">
    <property type="component" value="Unassembled WGS sequence"/>
</dbReference>
<reference evidence="2 3" key="1">
    <citation type="submission" date="2015-01" db="EMBL/GenBank/DDBJ databases">
        <title>Evolution of Trichinella species and genotypes.</title>
        <authorList>
            <person name="Korhonen P.K."/>
            <person name="Edoardo P."/>
            <person name="Giuseppe L.R."/>
            <person name="Gasser R.B."/>
        </authorList>
    </citation>
    <scope>NUCLEOTIDE SEQUENCE [LARGE SCALE GENOMIC DNA]</scope>
    <source>
        <strain evidence="2">ISS120</strain>
    </source>
</reference>
<feature type="compositionally biased region" description="Basic and acidic residues" evidence="1">
    <location>
        <begin position="52"/>
        <end position="66"/>
    </location>
</feature>
<dbReference type="STRING" id="45882.A0A0V1B3Q8"/>
<protein>
    <submittedName>
        <fullName evidence="2">Uncharacterized protein</fullName>
    </submittedName>
</protein>
<comment type="caution">
    <text evidence="2">The sequence shown here is derived from an EMBL/GenBank/DDBJ whole genome shotgun (WGS) entry which is preliminary data.</text>
</comment>
<evidence type="ECO:0000256" key="1">
    <source>
        <dbReference type="SAM" id="MobiDB-lite"/>
    </source>
</evidence>
<evidence type="ECO:0000313" key="3">
    <source>
        <dbReference type="Proteomes" id="UP000054653"/>
    </source>
</evidence>
<accession>A0A0V1B3Q8</accession>
<keyword evidence="3" id="KW-1185">Reference proteome</keyword>
<evidence type="ECO:0000313" key="2">
    <source>
        <dbReference type="EMBL" id="KRY31196.1"/>
    </source>
</evidence>
<organism evidence="2 3">
    <name type="scientific">Trichinella britovi</name>
    <name type="common">Parasitic roundworm</name>
    <dbReference type="NCBI Taxonomy" id="45882"/>
    <lineage>
        <taxon>Eukaryota</taxon>
        <taxon>Metazoa</taxon>
        <taxon>Ecdysozoa</taxon>
        <taxon>Nematoda</taxon>
        <taxon>Enoplea</taxon>
        <taxon>Dorylaimia</taxon>
        <taxon>Trichinellida</taxon>
        <taxon>Trichinellidae</taxon>
        <taxon>Trichinella</taxon>
    </lineage>
</organism>
<sequence>MSAMTNVGGYTMMYSMAPDEKKPISPVTDEQKMQALPTAAQVDNRALTAIPEPERNLTPKSAKDLKSVTPPSKEADATSVDPTMSAMTNVGGYTMMYSMAPDEKKPISPVTDEQKMQALPTAAQVDNRALTAIPEPEQNLTPKSAKDLKSVTPPSKEADVTSVDPTLSAMTNVGGYSMMYSMAPDEKKPISPVTDEQKMQALPTAAQVDNRALTAIPEPEQNLIPKSGKASKLAAQRNKEADVSSVDPTLSAMTNVGGYTMMYSMAPDEKKPISPVTDEQKMQALPTAAQVDNRALTAIPEPE</sequence>
<dbReference type="AlphaFoldDB" id="A0A0V1B3Q8"/>
<feature type="region of interest" description="Disordered" evidence="1">
    <location>
        <begin position="50"/>
        <end position="85"/>
    </location>
</feature>
<dbReference type="EMBL" id="JYDI01001424">
    <property type="protein sequence ID" value="KRY31196.1"/>
    <property type="molecule type" value="Genomic_DNA"/>
</dbReference>
<feature type="region of interest" description="Disordered" evidence="1">
    <location>
        <begin position="217"/>
        <end position="246"/>
    </location>
</feature>